<accession>A0A1S2N7C7</accession>
<gene>
    <name evidence="2" type="ORF">LO55_1948</name>
</gene>
<comment type="caution">
    <text evidence="2">The sequence shown here is derived from an EMBL/GenBank/DDBJ whole genome shotgun (WGS) entry which is preliminary data.</text>
</comment>
<sequence>MTQEHLEFDVELDEPAEHQVNRDLLNQAVLYGTDWTVETAISQLRQENIFLQPTFQRRDAWRKLNKSRLIESILLGLPIPQIVLAERQDERGKFIVLDGKQRLLTLLQFYGAAAGSPNNGFALTGMEILKEFENLTFAELPPEAQRQFMNYAVRSSVIRNWPDSAFLEIVFIRLNEGSVKLSPQELRQAIATGPFTEYLEGASAGSQAIKCLLGLTEPDFRMRDAELLLRLVAFKMWPARYRGNMKEFLDTATRELNAAWDVHQARVIQVVADIEAAIEFGIAAFGVKTFGRKWLGDRFERPLNRAVIDVQVAYLQDAAVRAMLTGREPELVQEFQRVSGDPEFARSVESTTKSLAATNARFQLWGAAMSQLTGGVVQPLVIG</sequence>
<dbReference type="PANTHER" id="PTHR39639:SF1">
    <property type="entry name" value="DUF262 DOMAIN-CONTAINING PROTEIN"/>
    <property type="match status" value="1"/>
</dbReference>
<dbReference type="InterPro" id="IPR004919">
    <property type="entry name" value="GmrSD_N"/>
</dbReference>
<dbReference type="Pfam" id="PF03235">
    <property type="entry name" value="GmrSD_N"/>
    <property type="match status" value="1"/>
</dbReference>
<dbReference type="PANTHER" id="PTHR39639">
    <property type="entry name" value="CHROMOSOME 16, WHOLE GENOME SHOTGUN SEQUENCE"/>
    <property type="match status" value="1"/>
</dbReference>
<dbReference type="Proteomes" id="UP000180246">
    <property type="component" value="Unassembled WGS sequence"/>
</dbReference>
<reference evidence="2 3" key="1">
    <citation type="submission" date="2014-10" db="EMBL/GenBank/DDBJ databases">
        <authorList>
            <person name="Seo M.-J."/>
            <person name="Seok Y.J."/>
            <person name="Cha I.-T."/>
        </authorList>
    </citation>
    <scope>NUCLEOTIDE SEQUENCE [LARGE SCALE GENOMIC DNA]</scope>
    <source>
        <strain evidence="2 3">NEU</strain>
    </source>
</reference>
<organism evidence="2 3">
    <name type="scientific">Massilia timonae</name>
    <dbReference type="NCBI Taxonomy" id="47229"/>
    <lineage>
        <taxon>Bacteria</taxon>
        <taxon>Pseudomonadati</taxon>
        <taxon>Pseudomonadota</taxon>
        <taxon>Betaproteobacteria</taxon>
        <taxon>Burkholderiales</taxon>
        <taxon>Oxalobacteraceae</taxon>
        <taxon>Telluria group</taxon>
        <taxon>Massilia</taxon>
    </lineage>
</organism>
<dbReference type="AlphaFoldDB" id="A0A1S2N7C7"/>
<proteinExistence type="predicted"/>
<evidence type="ECO:0000313" key="2">
    <source>
        <dbReference type="EMBL" id="OIJ40971.1"/>
    </source>
</evidence>
<dbReference type="RefSeq" id="WP_071361291.1">
    <property type="nucleotide sequence ID" value="NZ_JRYB01000001.1"/>
</dbReference>
<protein>
    <recommendedName>
        <fullName evidence="1">GmrSD restriction endonucleases N-terminal domain-containing protein</fullName>
    </recommendedName>
</protein>
<evidence type="ECO:0000259" key="1">
    <source>
        <dbReference type="Pfam" id="PF03235"/>
    </source>
</evidence>
<feature type="domain" description="GmrSD restriction endonucleases N-terminal" evidence="1">
    <location>
        <begin position="44"/>
        <end position="190"/>
    </location>
</feature>
<name>A0A1S2N7C7_9BURK</name>
<dbReference type="EMBL" id="JRYB01000001">
    <property type="protein sequence ID" value="OIJ40971.1"/>
    <property type="molecule type" value="Genomic_DNA"/>
</dbReference>
<evidence type="ECO:0000313" key="3">
    <source>
        <dbReference type="Proteomes" id="UP000180246"/>
    </source>
</evidence>